<keyword evidence="1" id="KW-0547">Nucleotide-binding</keyword>
<dbReference type="PROSITE" id="PS51219">
    <property type="entry name" value="DPCK"/>
    <property type="match status" value="1"/>
</dbReference>
<dbReference type="GO" id="GO:0015937">
    <property type="term" value="P:coenzyme A biosynthetic process"/>
    <property type="evidence" value="ECO:0007669"/>
    <property type="project" value="EnsemblFungi"/>
</dbReference>
<evidence type="ECO:0000313" key="5">
    <source>
        <dbReference type="Proteomes" id="UP000242875"/>
    </source>
</evidence>
<sequence>MTRNVGKSTVSRYLAEKEGLPIVDADLIARQVVEPGRTAYKKIVKAFGRGILNDDDAKTINRAKLGEIIFADPAKRKILNACTHPAVRWEMLRQVILWWIKGAKMCVLDVPLLIESGIHKWVNVVVVVFASEQLQLQRITLRDNLPRTQALQRIHAQMPLKEKAEQAQYVIDNSGDLEETYRQVRDIVKKTKPSTPRWLLEWLGGPLLIGLMSAWLATGEGARWK</sequence>
<name>A0A261XUR5_9FUNG</name>
<dbReference type="HAMAP" id="MF_00376">
    <property type="entry name" value="Dephospho_CoA_kinase"/>
    <property type="match status" value="1"/>
</dbReference>
<evidence type="ECO:0000256" key="2">
    <source>
        <dbReference type="ARBA" id="ARBA00022840"/>
    </source>
</evidence>
<dbReference type="InterPro" id="IPR001977">
    <property type="entry name" value="Depp_CoAkinase"/>
</dbReference>
<dbReference type="Pfam" id="PF01121">
    <property type="entry name" value="CoaE"/>
    <property type="match status" value="1"/>
</dbReference>
<comment type="caution">
    <text evidence="4">The sequence shown here is derived from an EMBL/GenBank/DDBJ whole genome shotgun (WGS) entry which is preliminary data.</text>
</comment>
<keyword evidence="3" id="KW-1133">Transmembrane helix</keyword>
<dbReference type="EMBL" id="MVBO01000207">
    <property type="protein sequence ID" value="OZJ01984.1"/>
    <property type="molecule type" value="Genomic_DNA"/>
</dbReference>
<evidence type="ECO:0000313" key="4">
    <source>
        <dbReference type="EMBL" id="OZJ01984.1"/>
    </source>
</evidence>
<evidence type="ECO:0008006" key="6">
    <source>
        <dbReference type="Google" id="ProtNLM"/>
    </source>
</evidence>
<dbReference type="GO" id="GO:1990143">
    <property type="term" value="C:CoA-synthesizing protein complex"/>
    <property type="evidence" value="ECO:0007669"/>
    <property type="project" value="EnsemblFungi"/>
</dbReference>
<dbReference type="GO" id="GO:0005524">
    <property type="term" value="F:ATP binding"/>
    <property type="evidence" value="ECO:0007669"/>
    <property type="project" value="UniProtKB-KW"/>
</dbReference>
<proteinExistence type="inferred from homology"/>
<dbReference type="GO" id="GO:0004140">
    <property type="term" value="F:dephospho-CoA kinase activity"/>
    <property type="evidence" value="ECO:0007669"/>
    <property type="project" value="InterPro"/>
</dbReference>
<dbReference type="Gene3D" id="3.40.50.300">
    <property type="entry name" value="P-loop containing nucleotide triphosphate hydrolases"/>
    <property type="match status" value="1"/>
</dbReference>
<dbReference type="PANTHER" id="PTHR10695">
    <property type="entry name" value="DEPHOSPHO-COA KINASE-RELATED"/>
    <property type="match status" value="1"/>
</dbReference>
<accession>A0A261XUR5</accession>
<dbReference type="Proteomes" id="UP000242875">
    <property type="component" value="Unassembled WGS sequence"/>
</dbReference>
<dbReference type="OrthoDB" id="247245at2759"/>
<evidence type="ECO:0000256" key="1">
    <source>
        <dbReference type="ARBA" id="ARBA00022741"/>
    </source>
</evidence>
<reference evidence="4 5" key="1">
    <citation type="journal article" date="2017" name="Mycologia">
        <title>Bifiguratus adelaidae, gen. et sp. nov., a new member of Mucoromycotina in endophytic and soil-dwelling habitats.</title>
        <authorList>
            <person name="Torres-Cruz T.J."/>
            <person name="Billingsley Tobias T.L."/>
            <person name="Almatruk M."/>
            <person name="Hesse C."/>
            <person name="Kuske C.R."/>
            <person name="Desiro A."/>
            <person name="Benucci G.M."/>
            <person name="Bonito G."/>
            <person name="Stajich J.E."/>
            <person name="Dunlap C."/>
            <person name="Arnold A.E."/>
            <person name="Porras-Alfaro A."/>
        </authorList>
    </citation>
    <scope>NUCLEOTIDE SEQUENCE [LARGE SCALE GENOMIC DNA]</scope>
    <source>
        <strain evidence="4 5">AZ0501</strain>
    </source>
</reference>
<evidence type="ECO:0000256" key="3">
    <source>
        <dbReference type="SAM" id="Phobius"/>
    </source>
</evidence>
<protein>
    <recommendedName>
        <fullName evidence="6">Dephospho-CoA kinase</fullName>
    </recommendedName>
</protein>
<dbReference type="GO" id="GO:0005811">
    <property type="term" value="C:lipid droplet"/>
    <property type="evidence" value="ECO:0007669"/>
    <property type="project" value="EnsemblFungi"/>
</dbReference>
<dbReference type="PANTHER" id="PTHR10695:SF46">
    <property type="entry name" value="BIFUNCTIONAL COENZYME A SYNTHASE-RELATED"/>
    <property type="match status" value="1"/>
</dbReference>
<dbReference type="AlphaFoldDB" id="A0A261XUR5"/>
<dbReference type="InterPro" id="IPR027417">
    <property type="entry name" value="P-loop_NTPase"/>
</dbReference>
<organism evidence="4 5">
    <name type="scientific">Bifiguratus adelaidae</name>
    <dbReference type="NCBI Taxonomy" id="1938954"/>
    <lineage>
        <taxon>Eukaryota</taxon>
        <taxon>Fungi</taxon>
        <taxon>Fungi incertae sedis</taxon>
        <taxon>Mucoromycota</taxon>
        <taxon>Mucoromycotina</taxon>
        <taxon>Endogonomycetes</taxon>
        <taxon>Endogonales</taxon>
        <taxon>Endogonales incertae sedis</taxon>
        <taxon>Bifiguratus</taxon>
    </lineage>
</organism>
<gene>
    <name evidence="4" type="ORF">BZG36_04891</name>
</gene>
<dbReference type="CDD" id="cd02022">
    <property type="entry name" value="DPCK"/>
    <property type="match status" value="1"/>
</dbReference>
<dbReference type="GO" id="GO:0031315">
    <property type="term" value="C:extrinsic component of mitochondrial outer membrane"/>
    <property type="evidence" value="ECO:0007669"/>
    <property type="project" value="EnsemblFungi"/>
</dbReference>
<keyword evidence="2" id="KW-0067">ATP-binding</keyword>
<keyword evidence="5" id="KW-1185">Reference proteome</keyword>
<keyword evidence="3" id="KW-0472">Membrane</keyword>
<feature type="transmembrane region" description="Helical" evidence="3">
    <location>
        <begin position="198"/>
        <end position="217"/>
    </location>
</feature>
<dbReference type="NCBIfam" id="TIGR00152">
    <property type="entry name" value="dephospho-CoA kinase"/>
    <property type="match status" value="1"/>
</dbReference>
<dbReference type="SUPFAM" id="SSF52540">
    <property type="entry name" value="P-loop containing nucleoside triphosphate hydrolases"/>
    <property type="match status" value="1"/>
</dbReference>
<keyword evidence="3" id="KW-0812">Transmembrane</keyword>